<reference evidence="1 2" key="1">
    <citation type="submission" date="2023-05" db="EMBL/GenBank/DDBJ databases">
        <title>A 100% complete, gapless, phased diploid assembly of the Scenedesmus obliquus UTEX 3031 genome.</title>
        <authorList>
            <person name="Biondi T.C."/>
            <person name="Hanschen E.R."/>
            <person name="Kwon T."/>
            <person name="Eng W."/>
            <person name="Kruse C.P.S."/>
            <person name="Koehler S.I."/>
            <person name="Kunde Y."/>
            <person name="Gleasner C.D."/>
            <person name="You Mak K.T."/>
            <person name="Polle J."/>
            <person name="Hovde B.T."/>
            <person name="Starkenburg S.R."/>
        </authorList>
    </citation>
    <scope>NUCLEOTIDE SEQUENCE [LARGE SCALE GENOMIC DNA]</scope>
    <source>
        <strain evidence="1 2">DOE0152z</strain>
    </source>
</reference>
<proteinExistence type="predicted"/>
<dbReference type="EMBL" id="CP126209">
    <property type="protein sequence ID" value="WIA10028.1"/>
    <property type="molecule type" value="Genomic_DNA"/>
</dbReference>
<accession>A0ABY8TNU3</accession>
<dbReference type="Proteomes" id="UP001244341">
    <property type="component" value="Chromosome 2b"/>
</dbReference>
<evidence type="ECO:0000313" key="2">
    <source>
        <dbReference type="Proteomes" id="UP001244341"/>
    </source>
</evidence>
<organism evidence="1 2">
    <name type="scientific">Tetradesmus obliquus</name>
    <name type="common">Green alga</name>
    <name type="synonym">Acutodesmus obliquus</name>
    <dbReference type="NCBI Taxonomy" id="3088"/>
    <lineage>
        <taxon>Eukaryota</taxon>
        <taxon>Viridiplantae</taxon>
        <taxon>Chlorophyta</taxon>
        <taxon>core chlorophytes</taxon>
        <taxon>Chlorophyceae</taxon>
        <taxon>CS clade</taxon>
        <taxon>Sphaeropleales</taxon>
        <taxon>Scenedesmaceae</taxon>
        <taxon>Tetradesmus</taxon>
    </lineage>
</organism>
<evidence type="ECO:0000313" key="1">
    <source>
        <dbReference type="EMBL" id="WIA10028.1"/>
    </source>
</evidence>
<keyword evidence="2" id="KW-1185">Reference proteome</keyword>
<protein>
    <submittedName>
        <fullName evidence="1">Uncharacterized protein</fullName>
    </submittedName>
</protein>
<name>A0ABY8TNU3_TETOB</name>
<sequence length="185" mass="19474">MATRTQHEPVLLQLPCVLDQGVAYPRPQRVLPRNSARNSACSQLSGVQSTVGLTGVQHGHNGSFGSSSEVELLEIMLKPSDAPCCLGVSPPVRSGCWGGAANPWSHDRSWKLSAYSASSTNLQALRELDSEGESFLRAKDSGAGKLVLGVQTSLPDPADCSDAGSDGTAVNECAPFTCHTEYFLG</sequence>
<gene>
    <name evidence="1" type="ORF">OEZ85_010240</name>
</gene>